<reference evidence="3 4" key="1">
    <citation type="submission" date="2023-07" db="EMBL/GenBank/DDBJ databases">
        <title>Sequencing the genomes of 1000 actinobacteria strains.</title>
        <authorList>
            <person name="Klenk H.-P."/>
        </authorList>
    </citation>
    <scope>NUCLEOTIDE SEQUENCE [LARGE SCALE GENOMIC DNA]</scope>
    <source>
        <strain evidence="3 4">DSM 44388</strain>
    </source>
</reference>
<name>A0ABT9PBB5_9ACTN</name>
<organism evidence="3 4">
    <name type="scientific">Kineosporia succinea</name>
    <dbReference type="NCBI Taxonomy" id="84632"/>
    <lineage>
        <taxon>Bacteria</taxon>
        <taxon>Bacillati</taxon>
        <taxon>Actinomycetota</taxon>
        <taxon>Actinomycetes</taxon>
        <taxon>Kineosporiales</taxon>
        <taxon>Kineosporiaceae</taxon>
        <taxon>Kineosporia</taxon>
    </lineage>
</organism>
<dbReference type="Pfam" id="PF01740">
    <property type="entry name" value="STAS"/>
    <property type="match status" value="1"/>
</dbReference>
<evidence type="ECO:0000259" key="2">
    <source>
        <dbReference type="PROSITE" id="PS50801"/>
    </source>
</evidence>
<feature type="domain" description="STAS" evidence="2">
    <location>
        <begin position="40"/>
        <end position="130"/>
    </location>
</feature>
<gene>
    <name evidence="3" type="ORF">J2S57_005748</name>
</gene>
<dbReference type="Gene3D" id="3.30.750.24">
    <property type="entry name" value="STAS domain"/>
    <property type="match status" value="1"/>
</dbReference>
<dbReference type="Proteomes" id="UP001235712">
    <property type="component" value="Unassembled WGS sequence"/>
</dbReference>
<dbReference type="InterPro" id="IPR002645">
    <property type="entry name" value="STAS_dom"/>
</dbReference>
<dbReference type="PANTHER" id="PTHR33495">
    <property type="entry name" value="ANTI-SIGMA FACTOR ANTAGONIST TM_1081-RELATED-RELATED"/>
    <property type="match status" value="1"/>
</dbReference>
<feature type="compositionally biased region" description="Basic and acidic residues" evidence="1">
    <location>
        <begin position="1"/>
        <end position="10"/>
    </location>
</feature>
<proteinExistence type="predicted"/>
<feature type="region of interest" description="Disordered" evidence="1">
    <location>
        <begin position="1"/>
        <end position="43"/>
    </location>
</feature>
<dbReference type="EMBL" id="JAUSQZ010000001">
    <property type="protein sequence ID" value="MDP9829999.1"/>
    <property type="molecule type" value="Genomic_DNA"/>
</dbReference>
<dbReference type="CDD" id="cd07043">
    <property type="entry name" value="STAS_anti-anti-sigma_factors"/>
    <property type="match status" value="1"/>
</dbReference>
<dbReference type="RefSeq" id="WP_307248760.1">
    <property type="nucleotide sequence ID" value="NZ_JAUSQZ010000001.1"/>
</dbReference>
<evidence type="ECO:0000313" key="3">
    <source>
        <dbReference type="EMBL" id="MDP9829999.1"/>
    </source>
</evidence>
<protein>
    <submittedName>
        <fullName evidence="3">Anti-anti-sigma factor</fullName>
    </submittedName>
</protein>
<dbReference type="PROSITE" id="PS50801">
    <property type="entry name" value="STAS"/>
    <property type="match status" value="1"/>
</dbReference>
<sequence length="150" mass="15716">MTERTDDHTGGRGQRHLRVVGARTGQPGLSPRTEPGSSKGDVSVYENDGTVIVLLRGSIDMSQAQELEEAGGYAIEKDMPIEVDVRHVDLIDSVGISFLVRVAASIRAHGGSVVLCGPAPGVEELLTVAGASSLFVWAEGRLGPDGRATP</sequence>
<dbReference type="InterPro" id="IPR036513">
    <property type="entry name" value="STAS_dom_sf"/>
</dbReference>
<dbReference type="SUPFAM" id="SSF52091">
    <property type="entry name" value="SpoIIaa-like"/>
    <property type="match status" value="1"/>
</dbReference>
<comment type="caution">
    <text evidence="3">The sequence shown here is derived from an EMBL/GenBank/DDBJ whole genome shotgun (WGS) entry which is preliminary data.</text>
</comment>
<accession>A0ABT9PBB5</accession>
<keyword evidence="4" id="KW-1185">Reference proteome</keyword>
<evidence type="ECO:0000256" key="1">
    <source>
        <dbReference type="SAM" id="MobiDB-lite"/>
    </source>
</evidence>
<evidence type="ECO:0000313" key="4">
    <source>
        <dbReference type="Proteomes" id="UP001235712"/>
    </source>
</evidence>